<keyword evidence="4" id="KW-1185">Reference proteome</keyword>
<evidence type="ECO:0008006" key="5">
    <source>
        <dbReference type="Google" id="ProtNLM"/>
    </source>
</evidence>
<dbReference type="PANTHER" id="PTHR21274:SF0">
    <property type="entry name" value="MECKELIN"/>
    <property type="match status" value="1"/>
</dbReference>
<name>A0AA39EZJ4_9HYME</name>
<dbReference type="AlphaFoldDB" id="A0AA39EZJ4"/>
<keyword evidence="2" id="KW-0472">Membrane</keyword>
<dbReference type="InterPro" id="IPR019170">
    <property type="entry name" value="Meckelin"/>
</dbReference>
<gene>
    <name evidence="3" type="ORF">PV328_009604</name>
</gene>
<feature type="transmembrane region" description="Helical" evidence="2">
    <location>
        <begin position="271"/>
        <end position="294"/>
    </location>
</feature>
<feature type="transmembrane region" description="Helical" evidence="2">
    <location>
        <begin position="487"/>
        <end position="509"/>
    </location>
</feature>
<reference evidence="3" key="1">
    <citation type="journal article" date="2023" name="bioRxiv">
        <title>Scaffold-level genome assemblies of two parasitoid biocontrol wasps reveal the parthenogenesis mechanism and an associated novel virus.</title>
        <authorList>
            <person name="Inwood S."/>
            <person name="Skelly J."/>
            <person name="Guhlin J."/>
            <person name="Harrop T."/>
            <person name="Goldson S."/>
            <person name="Dearden P."/>
        </authorList>
    </citation>
    <scope>NUCLEOTIDE SEQUENCE</scope>
    <source>
        <strain evidence="3">Irish</strain>
        <tissue evidence="3">Whole body</tissue>
    </source>
</reference>
<dbReference type="EMBL" id="JAQQBS010001424">
    <property type="protein sequence ID" value="KAK0158626.1"/>
    <property type="molecule type" value="Genomic_DNA"/>
</dbReference>
<comment type="caution">
    <text evidence="3">The sequence shown here is derived from an EMBL/GenBank/DDBJ whole genome shotgun (WGS) entry which is preliminary data.</text>
</comment>
<feature type="transmembrane region" description="Helical" evidence="2">
    <location>
        <begin position="230"/>
        <end position="251"/>
    </location>
</feature>
<accession>A0AA39EZJ4</accession>
<dbReference type="GO" id="GO:0060271">
    <property type="term" value="P:cilium assembly"/>
    <property type="evidence" value="ECO:0007669"/>
    <property type="project" value="InterPro"/>
</dbReference>
<keyword evidence="2" id="KW-1133">Transmembrane helix</keyword>
<evidence type="ECO:0000313" key="3">
    <source>
        <dbReference type="EMBL" id="KAK0158626.1"/>
    </source>
</evidence>
<organism evidence="3 4">
    <name type="scientific">Microctonus aethiopoides</name>
    <dbReference type="NCBI Taxonomy" id="144406"/>
    <lineage>
        <taxon>Eukaryota</taxon>
        <taxon>Metazoa</taxon>
        <taxon>Ecdysozoa</taxon>
        <taxon>Arthropoda</taxon>
        <taxon>Hexapoda</taxon>
        <taxon>Insecta</taxon>
        <taxon>Pterygota</taxon>
        <taxon>Neoptera</taxon>
        <taxon>Endopterygota</taxon>
        <taxon>Hymenoptera</taxon>
        <taxon>Apocrita</taxon>
        <taxon>Ichneumonoidea</taxon>
        <taxon>Braconidae</taxon>
        <taxon>Euphorinae</taxon>
        <taxon>Microctonus</taxon>
    </lineage>
</organism>
<keyword evidence="2" id="KW-0812">Transmembrane</keyword>
<dbReference type="Pfam" id="PF09773">
    <property type="entry name" value="Meckelin"/>
    <property type="match status" value="2"/>
</dbReference>
<evidence type="ECO:0000256" key="1">
    <source>
        <dbReference type="SAM" id="MobiDB-lite"/>
    </source>
</evidence>
<feature type="region of interest" description="Disordered" evidence="1">
    <location>
        <begin position="155"/>
        <end position="175"/>
    </location>
</feature>
<sequence length="538" mass="62785">MEINHTNLYSNSTNNEEKIKQVELIKTVLHLKHGVIVEEMQITHLIYAPYSGQTVLHIPLPNERSENIIKILTIISFAAKIIEMISLMRHHRNVNIFFIDWEQPRKIIDYNINRESPHTSLKKSYLKEKYSYGGCKSSERTGEKIQSRKNYINKSQLRSNRRSSTADDDDDDNRECSLPSKEFCPSFIDINTSSSDCDNLKLNYCSVSAWRTCFVANQWLGIKTRRKTNIIFQIAATLFILEIVGVKFWALAIPKWILVNQSNSKTLENFIFQYAIATGTFIFVYSVQWFLYTLYETYIKNCLQEFVDLCSVANISIFILSHNYLGYYIHGRSVHGYSDKDLESLINDLESEKNNQCAHRGLVPGTCEQMFVVSVSKTFRTFYDTILINALNNRNVGKFTRRFLLNKNNWNERWKTRSKLHEFFCSHLDHCLKHVDYTVQEKRFLEKLCDIEFTNTPEKSIFYIDKNYSFNQTIFYGNEWTLATFELITFLFVLTLGGNWIICAGATLLMSKLISCIAKIDQKKQLAAKTLIDKRFLI</sequence>
<protein>
    <recommendedName>
        <fullName evidence="5">Meckelin</fullName>
    </recommendedName>
</protein>
<evidence type="ECO:0000256" key="2">
    <source>
        <dbReference type="SAM" id="Phobius"/>
    </source>
</evidence>
<evidence type="ECO:0000313" key="4">
    <source>
        <dbReference type="Proteomes" id="UP001168990"/>
    </source>
</evidence>
<dbReference type="GO" id="GO:0036038">
    <property type="term" value="C:MKS complex"/>
    <property type="evidence" value="ECO:0007669"/>
    <property type="project" value="InterPro"/>
</dbReference>
<proteinExistence type="predicted"/>
<reference evidence="3" key="2">
    <citation type="submission" date="2023-03" db="EMBL/GenBank/DDBJ databases">
        <authorList>
            <person name="Inwood S.N."/>
            <person name="Skelly J.G."/>
            <person name="Guhlin J."/>
            <person name="Harrop T.W.R."/>
            <person name="Goldson S.G."/>
            <person name="Dearden P.K."/>
        </authorList>
    </citation>
    <scope>NUCLEOTIDE SEQUENCE</scope>
    <source>
        <strain evidence="3">Irish</strain>
        <tissue evidence="3">Whole body</tissue>
    </source>
</reference>
<dbReference type="PANTHER" id="PTHR21274">
    <property type="entry name" value="MECKELIN"/>
    <property type="match status" value="1"/>
</dbReference>
<dbReference type="Proteomes" id="UP001168990">
    <property type="component" value="Unassembled WGS sequence"/>
</dbReference>